<reference evidence="2" key="1">
    <citation type="journal article" date="2019" name="Int. J. Syst. Evol. Microbiol.">
        <title>The Global Catalogue of Microorganisms (GCM) 10K type strain sequencing project: providing services to taxonomists for standard genome sequencing and annotation.</title>
        <authorList>
            <consortium name="The Broad Institute Genomics Platform"/>
            <consortium name="The Broad Institute Genome Sequencing Center for Infectious Disease"/>
            <person name="Wu L."/>
            <person name="Ma J."/>
        </authorList>
    </citation>
    <scope>NUCLEOTIDE SEQUENCE [LARGE SCALE GENOMIC DNA]</scope>
    <source>
        <strain evidence="2">JCM 17441</strain>
    </source>
</reference>
<comment type="caution">
    <text evidence="1">The sequence shown here is derived from an EMBL/GenBank/DDBJ whole genome shotgun (WGS) entry which is preliminary data.</text>
</comment>
<accession>A0ABP8DU62</accession>
<dbReference type="EMBL" id="BAABAT010000067">
    <property type="protein sequence ID" value="GAA4263382.1"/>
    <property type="molecule type" value="Genomic_DNA"/>
</dbReference>
<keyword evidence="2" id="KW-1185">Reference proteome</keyword>
<evidence type="ECO:0000313" key="1">
    <source>
        <dbReference type="EMBL" id="GAA4263382.1"/>
    </source>
</evidence>
<gene>
    <name evidence="1" type="ORF">GCM10022255_107430</name>
</gene>
<evidence type="ECO:0000313" key="2">
    <source>
        <dbReference type="Proteomes" id="UP001500620"/>
    </source>
</evidence>
<organism evidence="1 2">
    <name type="scientific">Dactylosporangium darangshiense</name>
    <dbReference type="NCBI Taxonomy" id="579108"/>
    <lineage>
        <taxon>Bacteria</taxon>
        <taxon>Bacillati</taxon>
        <taxon>Actinomycetota</taxon>
        <taxon>Actinomycetes</taxon>
        <taxon>Micromonosporales</taxon>
        <taxon>Micromonosporaceae</taxon>
        <taxon>Dactylosporangium</taxon>
    </lineage>
</organism>
<sequence length="201" mass="21256">MTFLGGVRVRTLCYGSGRSGGGLATPFTAKGSRRPIGVVPADVPPRAGTTPTNLLLAQPADLAAEFDSLTTTTTTTTTKLRVRLNALLGAQPARLMSAKLRRRRRSPDDVGFAVRCDWPLSRAGVVHDFSRFATSQQRARRRAEATARFWRPGSMRPLAVTVVPIVRGEFAAHPPACTSLTCPTTAVLYGLAAGASAGVPG</sequence>
<name>A0ABP8DU62_9ACTN</name>
<proteinExistence type="predicted"/>
<dbReference type="Proteomes" id="UP001500620">
    <property type="component" value="Unassembled WGS sequence"/>
</dbReference>
<protein>
    <submittedName>
        <fullName evidence="1">Uncharacterized protein</fullName>
    </submittedName>
</protein>